<dbReference type="GeneID" id="23866190"/>
<evidence type="ECO:0000313" key="2">
    <source>
        <dbReference type="Proteomes" id="UP000002316"/>
    </source>
</evidence>
<dbReference type="AlphaFoldDB" id="D0A8D1"/>
<dbReference type="EMBL" id="FN554974">
    <property type="protein sequence ID" value="CBH17932.1"/>
    <property type="molecule type" value="Genomic_DNA"/>
</dbReference>
<dbReference type="RefSeq" id="XP_011780196.1">
    <property type="nucleotide sequence ID" value="XM_011781894.1"/>
</dbReference>
<protein>
    <submittedName>
        <fullName evidence="1">Uncharacterized protein</fullName>
    </submittedName>
</protein>
<dbReference type="KEGG" id="tbg:TbgDal_XI10510"/>
<name>D0A8D1_TRYB9</name>
<organism evidence="1 2">
    <name type="scientific">Trypanosoma brucei gambiense (strain MHOM/CI/86/DAL972)</name>
    <dbReference type="NCBI Taxonomy" id="679716"/>
    <lineage>
        <taxon>Eukaryota</taxon>
        <taxon>Discoba</taxon>
        <taxon>Euglenozoa</taxon>
        <taxon>Kinetoplastea</taxon>
        <taxon>Metakinetoplastina</taxon>
        <taxon>Trypanosomatida</taxon>
        <taxon>Trypanosomatidae</taxon>
        <taxon>Trypanosoma</taxon>
    </lineage>
</organism>
<accession>D0A8D1</accession>
<evidence type="ECO:0000313" key="1">
    <source>
        <dbReference type="EMBL" id="CBH17932.1"/>
    </source>
</evidence>
<gene>
    <name evidence="1" type="ORF">TbgDal_XI10510</name>
</gene>
<proteinExistence type="predicted"/>
<sequence>MLQLMYSILLSSALLGGFVESCLYFFFLAEHFPPVHASELPCSLFSSFYFLERLRPAIGAARTALCRFPYVPRFTATSVSPHPYTKSGKTSAETFCRSVHSLFSRTVLLVHCASARHRTYWKNTGHSTPILPHNLSRRTAN</sequence>
<dbReference type="Proteomes" id="UP000002316">
    <property type="component" value="Chromosome 11"/>
</dbReference>
<reference evidence="2" key="1">
    <citation type="journal article" date="2010" name="PLoS Negl. Trop. Dis.">
        <title>The genome sequence of Trypanosoma brucei gambiense, causative agent of chronic human african trypanosomiasis.</title>
        <authorList>
            <person name="Jackson A.P."/>
            <person name="Sanders M."/>
            <person name="Berry A."/>
            <person name="McQuillan J."/>
            <person name="Aslett M.A."/>
            <person name="Quail M.A."/>
            <person name="Chukualim B."/>
            <person name="Capewell P."/>
            <person name="MacLeod A."/>
            <person name="Melville S.E."/>
            <person name="Gibson W."/>
            <person name="Barry J.D."/>
            <person name="Berriman M."/>
            <person name="Hertz-Fowler C."/>
        </authorList>
    </citation>
    <scope>NUCLEOTIDE SEQUENCE [LARGE SCALE GENOMIC DNA]</scope>
    <source>
        <strain evidence="2">MHOM/CI/86/DAL972</strain>
    </source>
</reference>